<feature type="compositionally biased region" description="Polar residues" evidence="1">
    <location>
        <begin position="111"/>
        <end position="121"/>
    </location>
</feature>
<dbReference type="EMBL" id="LR730389">
    <property type="protein sequence ID" value="VWP02659.1"/>
    <property type="molecule type" value="Genomic_DNA"/>
</dbReference>
<gene>
    <name evidence="3" type="primary">C6KEF5</name>
</gene>
<dbReference type="EC" id="2.7.11.1" evidence="3"/>
<dbReference type="AlphaFoldDB" id="A0A5K1K8M8"/>
<reference evidence="3" key="1">
    <citation type="submission" date="2019-10" db="EMBL/GenBank/DDBJ databases">
        <authorList>
            <person name="Nor Muhammad N."/>
        </authorList>
    </citation>
    <scope>NUCLEOTIDE SEQUENCE</scope>
</reference>
<dbReference type="Pfam" id="PF05699">
    <property type="entry name" value="Dimer_Tnp_hAT"/>
    <property type="match status" value="1"/>
</dbReference>
<name>A0A5K1K8M8_9APHY</name>
<dbReference type="GO" id="GO:0046983">
    <property type="term" value="F:protein dimerization activity"/>
    <property type="evidence" value="ECO:0007669"/>
    <property type="project" value="InterPro"/>
</dbReference>
<keyword evidence="3" id="KW-0418">Kinase</keyword>
<dbReference type="InterPro" id="IPR012337">
    <property type="entry name" value="RNaseH-like_sf"/>
</dbReference>
<feature type="domain" description="HAT C-terminal dimerisation" evidence="2">
    <location>
        <begin position="190"/>
        <end position="232"/>
    </location>
</feature>
<feature type="region of interest" description="Disordered" evidence="1">
    <location>
        <begin position="89"/>
        <end position="124"/>
    </location>
</feature>
<keyword evidence="3" id="KW-0808">Transferase</keyword>
<evidence type="ECO:0000256" key="1">
    <source>
        <dbReference type="SAM" id="MobiDB-lite"/>
    </source>
</evidence>
<keyword evidence="3" id="KW-0723">Serine/threonine-protein kinase</keyword>
<proteinExistence type="predicted"/>
<sequence>MDHIDKVLTNASLSSKYVKPIHVTCGLVKKALNKYYSYTDMSDTYRIIIMLHPSHKLDYFKKIKWDDDWQKNVKELLLEEFEWLYVPAGDPEHDEDAEDPPSDSEGGSGRSYASPSGMNNSSDDELDVSEVHRAALLTIRRGVLIPTLSIQDENIFDALKSITHLHVLQNAGHELKCFLAIPVEHMDDPLLCIPAMSMDVERVFSKGCLLLSHVRSRMSAHTTCAVLCLGAWSRAGYVKGINLQKAALAADLDSKDDEFKLT</sequence>
<feature type="compositionally biased region" description="Acidic residues" evidence="1">
    <location>
        <begin position="92"/>
        <end position="102"/>
    </location>
</feature>
<dbReference type="InterPro" id="IPR008906">
    <property type="entry name" value="HATC_C_dom"/>
</dbReference>
<evidence type="ECO:0000259" key="2">
    <source>
        <dbReference type="Pfam" id="PF05699"/>
    </source>
</evidence>
<evidence type="ECO:0000313" key="3">
    <source>
        <dbReference type="EMBL" id="VWP02659.1"/>
    </source>
</evidence>
<dbReference type="GO" id="GO:0004674">
    <property type="term" value="F:protein serine/threonine kinase activity"/>
    <property type="evidence" value="ECO:0007669"/>
    <property type="project" value="UniProtKB-KW"/>
</dbReference>
<dbReference type="SUPFAM" id="SSF53098">
    <property type="entry name" value="Ribonuclease H-like"/>
    <property type="match status" value="1"/>
</dbReference>
<protein>
    <submittedName>
        <fullName evidence="3">Non-specific serine/threonine protein kinase (EC)</fullName>
        <ecNumber evidence="3">2.7.11.1</ecNumber>
    </submittedName>
</protein>
<organism evidence="3">
    <name type="scientific">Ganoderma boninense</name>
    <dbReference type="NCBI Taxonomy" id="34458"/>
    <lineage>
        <taxon>Eukaryota</taxon>
        <taxon>Fungi</taxon>
        <taxon>Dikarya</taxon>
        <taxon>Basidiomycota</taxon>
        <taxon>Agaricomycotina</taxon>
        <taxon>Agaricomycetes</taxon>
        <taxon>Polyporales</taxon>
        <taxon>Polyporaceae</taxon>
        <taxon>Ganoderma</taxon>
    </lineage>
</organism>
<accession>A0A5K1K8M8</accession>